<organism evidence="1 2">
    <name type="scientific">Adiantum capillus-veneris</name>
    <name type="common">Maidenhair fern</name>
    <dbReference type="NCBI Taxonomy" id="13818"/>
    <lineage>
        <taxon>Eukaryota</taxon>
        <taxon>Viridiplantae</taxon>
        <taxon>Streptophyta</taxon>
        <taxon>Embryophyta</taxon>
        <taxon>Tracheophyta</taxon>
        <taxon>Polypodiopsida</taxon>
        <taxon>Polypodiidae</taxon>
        <taxon>Polypodiales</taxon>
        <taxon>Pteridineae</taxon>
        <taxon>Pteridaceae</taxon>
        <taxon>Vittarioideae</taxon>
        <taxon>Adiantum</taxon>
    </lineage>
</organism>
<dbReference type="EMBL" id="JABFUD020000001">
    <property type="protein sequence ID" value="KAI5083961.1"/>
    <property type="molecule type" value="Genomic_DNA"/>
</dbReference>
<gene>
    <name evidence="1" type="ORF">GOP47_0000130</name>
</gene>
<reference evidence="1" key="1">
    <citation type="submission" date="2021-01" db="EMBL/GenBank/DDBJ databases">
        <title>Adiantum capillus-veneris genome.</title>
        <authorList>
            <person name="Fang Y."/>
            <person name="Liao Q."/>
        </authorList>
    </citation>
    <scope>NUCLEOTIDE SEQUENCE</scope>
    <source>
        <strain evidence="1">H3</strain>
        <tissue evidence="1">Leaf</tissue>
    </source>
</reference>
<comment type="caution">
    <text evidence="1">The sequence shown here is derived from an EMBL/GenBank/DDBJ whole genome shotgun (WGS) entry which is preliminary data.</text>
</comment>
<sequence>MDCNTEELQEEQDVEIVPSYEINKEIGNRRREVHDKPMQMDNRPSNKIESISLEAFNLKGSNNETEGPCVEE</sequence>
<dbReference type="Proteomes" id="UP000886520">
    <property type="component" value="Chromosome 1"/>
</dbReference>
<proteinExistence type="predicted"/>
<keyword evidence="2" id="KW-1185">Reference proteome</keyword>
<accession>A0A9D4VE60</accession>
<evidence type="ECO:0000313" key="1">
    <source>
        <dbReference type="EMBL" id="KAI5083961.1"/>
    </source>
</evidence>
<dbReference type="AlphaFoldDB" id="A0A9D4VE60"/>
<evidence type="ECO:0000313" key="2">
    <source>
        <dbReference type="Proteomes" id="UP000886520"/>
    </source>
</evidence>
<protein>
    <submittedName>
        <fullName evidence="1">Uncharacterized protein</fullName>
    </submittedName>
</protein>
<name>A0A9D4VE60_ADICA</name>